<feature type="transmembrane region" description="Helical" evidence="1">
    <location>
        <begin position="26"/>
        <end position="47"/>
    </location>
</feature>
<evidence type="ECO:0000256" key="1">
    <source>
        <dbReference type="SAM" id="Phobius"/>
    </source>
</evidence>
<gene>
    <name evidence="2" type="ORF">DUNSADRAFT_14545</name>
</gene>
<comment type="caution">
    <text evidence="2">The sequence shown here is derived from an EMBL/GenBank/DDBJ whole genome shotgun (WGS) entry which is preliminary data.</text>
</comment>
<dbReference type="EMBL" id="MU070040">
    <property type="protein sequence ID" value="KAF5830465.1"/>
    <property type="molecule type" value="Genomic_DNA"/>
</dbReference>
<keyword evidence="1" id="KW-1133">Transmembrane helix</keyword>
<sequence>MERDMKPSNAIDMSFQQHKQSPWNSALRYVMCFVVCAVIACAAHITASLQPAWLYWTKGGPSFVGEHIDMQRVMGLWSLPPSRIITYTGECKISMDVQ</sequence>
<accession>A0ABQ7G795</accession>
<keyword evidence="1" id="KW-0812">Transmembrane</keyword>
<name>A0ABQ7G795_DUNSA</name>
<evidence type="ECO:0000313" key="3">
    <source>
        <dbReference type="Proteomes" id="UP000815325"/>
    </source>
</evidence>
<evidence type="ECO:0000313" key="2">
    <source>
        <dbReference type="EMBL" id="KAF5830465.1"/>
    </source>
</evidence>
<organism evidence="2 3">
    <name type="scientific">Dunaliella salina</name>
    <name type="common">Green alga</name>
    <name type="synonym">Protococcus salinus</name>
    <dbReference type="NCBI Taxonomy" id="3046"/>
    <lineage>
        <taxon>Eukaryota</taxon>
        <taxon>Viridiplantae</taxon>
        <taxon>Chlorophyta</taxon>
        <taxon>core chlorophytes</taxon>
        <taxon>Chlorophyceae</taxon>
        <taxon>CS clade</taxon>
        <taxon>Chlamydomonadales</taxon>
        <taxon>Dunaliellaceae</taxon>
        <taxon>Dunaliella</taxon>
    </lineage>
</organism>
<protein>
    <submittedName>
        <fullName evidence="2">Uncharacterized protein</fullName>
    </submittedName>
</protein>
<keyword evidence="1" id="KW-0472">Membrane</keyword>
<dbReference type="Proteomes" id="UP000815325">
    <property type="component" value="Unassembled WGS sequence"/>
</dbReference>
<reference evidence="2" key="1">
    <citation type="submission" date="2017-08" db="EMBL/GenBank/DDBJ databases">
        <authorList>
            <person name="Polle J.E."/>
            <person name="Barry K."/>
            <person name="Cushman J."/>
            <person name="Schmutz J."/>
            <person name="Tran D."/>
            <person name="Hathwaick L.T."/>
            <person name="Yim W.C."/>
            <person name="Jenkins J."/>
            <person name="Mckie-Krisberg Z.M."/>
            <person name="Prochnik S."/>
            <person name="Lindquist E."/>
            <person name="Dockter R.B."/>
            <person name="Adam C."/>
            <person name="Molina H."/>
            <person name="Bunkerborg J."/>
            <person name="Jin E."/>
            <person name="Buchheim M."/>
            <person name="Magnuson J."/>
        </authorList>
    </citation>
    <scope>NUCLEOTIDE SEQUENCE</scope>
    <source>
        <strain evidence="2">CCAP 19/18</strain>
    </source>
</reference>
<keyword evidence="3" id="KW-1185">Reference proteome</keyword>
<proteinExistence type="predicted"/>